<evidence type="ECO:0000256" key="5">
    <source>
        <dbReference type="ARBA" id="ARBA00023002"/>
    </source>
</evidence>
<dbReference type="RefSeq" id="WP_142550680.1">
    <property type="nucleotide sequence ID" value="NZ_VIFX01000003.1"/>
</dbReference>
<evidence type="ECO:0000259" key="8">
    <source>
        <dbReference type="Pfam" id="PF08240"/>
    </source>
</evidence>
<dbReference type="EMBL" id="VIFX01000003">
    <property type="protein sequence ID" value="TQR88071.1"/>
    <property type="molecule type" value="Genomic_DNA"/>
</dbReference>
<dbReference type="InterPro" id="IPR013149">
    <property type="entry name" value="ADH-like_C"/>
</dbReference>
<name>A0A544W746_9MYCO</name>
<keyword evidence="5" id="KW-0560">Oxidoreductase</keyword>
<dbReference type="SUPFAM" id="SSF51735">
    <property type="entry name" value="NAD(P)-binding Rossmann-fold domains"/>
    <property type="match status" value="1"/>
</dbReference>
<protein>
    <submittedName>
        <fullName evidence="9">NAD(P)-dependent alcohol dehydrogenase</fullName>
    </submittedName>
</protein>
<dbReference type="InterPro" id="IPR036291">
    <property type="entry name" value="NAD(P)-bd_dom_sf"/>
</dbReference>
<dbReference type="Gene3D" id="3.40.50.720">
    <property type="entry name" value="NAD(P)-binding Rossmann-like Domain"/>
    <property type="match status" value="1"/>
</dbReference>
<evidence type="ECO:0000256" key="2">
    <source>
        <dbReference type="ARBA" id="ARBA00008072"/>
    </source>
</evidence>
<sequence length="365" mass="37165">MTNARAAVLLTEESEPQLVDVEVRAPVDAEVLVRVDAVGICHTDVSVAARWPARKLPMVFGHEGVGTVVETGPQARVEIGRQVVLTFASCGRCPNCAAARPAYCDHATTLNMRGDRADDTSALRLGGIPLRGGFFGQSSFATHVLAGPSNTVPLAEPLDPALAAPLACSVQTGVGTVLNAASAGVDDAVVVFGAGGVGLSAVMGARIAGCRAIVAVDPNGERRSLAMELGATAVIDPTDGDVAAHLADLTGGGPTVAVDTTALPAVIATALAALRSCGTLALVGLGALTAELPVGLIMAKGLRVRGVIEGDSDPHAFIPYLAELTRRGELPLEKLVTRFAFDDFGAAWAAAVSGTAIKPVLTMTR</sequence>
<dbReference type="Pfam" id="PF08240">
    <property type="entry name" value="ADH_N"/>
    <property type="match status" value="1"/>
</dbReference>
<dbReference type="AlphaFoldDB" id="A0A544W746"/>
<dbReference type="InterPro" id="IPR013154">
    <property type="entry name" value="ADH-like_N"/>
</dbReference>
<gene>
    <name evidence="9" type="ORF">D8S82_03145</name>
</gene>
<evidence type="ECO:0000259" key="7">
    <source>
        <dbReference type="Pfam" id="PF00107"/>
    </source>
</evidence>
<feature type="domain" description="Alcohol dehydrogenase-like N-terminal" evidence="8">
    <location>
        <begin position="29"/>
        <end position="124"/>
    </location>
</feature>
<keyword evidence="10" id="KW-1185">Reference proteome</keyword>
<dbReference type="PROSITE" id="PS00059">
    <property type="entry name" value="ADH_ZINC"/>
    <property type="match status" value="1"/>
</dbReference>
<evidence type="ECO:0000256" key="6">
    <source>
        <dbReference type="RuleBase" id="RU361277"/>
    </source>
</evidence>
<evidence type="ECO:0000256" key="4">
    <source>
        <dbReference type="ARBA" id="ARBA00022833"/>
    </source>
</evidence>
<proteinExistence type="inferred from homology"/>
<evidence type="ECO:0000256" key="1">
    <source>
        <dbReference type="ARBA" id="ARBA00001947"/>
    </source>
</evidence>
<dbReference type="InterPro" id="IPR011032">
    <property type="entry name" value="GroES-like_sf"/>
</dbReference>
<dbReference type="GO" id="GO:0008270">
    <property type="term" value="F:zinc ion binding"/>
    <property type="evidence" value="ECO:0007669"/>
    <property type="project" value="InterPro"/>
</dbReference>
<keyword evidence="3 6" id="KW-0479">Metal-binding</keyword>
<dbReference type="Pfam" id="PF00107">
    <property type="entry name" value="ADH_zinc_N"/>
    <property type="match status" value="1"/>
</dbReference>
<keyword evidence="4 6" id="KW-0862">Zinc</keyword>
<accession>A0A544W746</accession>
<feature type="domain" description="Alcohol dehydrogenase-like C-terminal" evidence="7">
    <location>
        <begin position="196"/>
        <end position="322"/>
    </location>
</feature>
<dbReference type="GO" id="GO:0016491">
    <property type="term" value="F:oxidoreductase activity"/>
    <property type="evidence" value="ECO:0007669"/>
    <property type="project" value="UniProtKB-KW"/>
</dbReference>
<reference evidence="9 10" key="1">
    <citation type="submission" date="2018-10" db="EMBL/GenBank/DDBJ databases">
        <title>Draft genome of Mycobacterium hodleri strain B.</title>
        <authorList>
            <person name="Amande T.J."/>
            <person name="Mcgenity T.J."/>
        </authorList>
    </citation>
    <scope>NUCLEOTIDE SEQUENCE [LARGE SCALE GENOMIC DNA]</scope>
    <source>
        <strain evidence="9 10">B</strain>
    </source>
</reference>
<comment type="cofactor">
    <cofactor evidence="1 6">
        <name>Zn(2+)</name>
        <dbReference type="ChEBI" id="CHEBI:29105"/>
    </cofactor>
</comment>
<evidence type="ECO:0000313" key="10">
    <source>
        <dbReference type="Proteomes" id="UP000315759"/>
    </source>
</evidence>
<comment type="caution">
    <text evidence="9">The sequence shown here is derived from an EMBL/GenBank/DDBJ whole genome shotgun (WGS) entry which is preliminary data.</text>
</comment>
<dbReference type="InterPro" id="IPR002328">
    <property type="entry name" value="ADH_Zn_CS"/>
</dbReference>
<dbReference type="CDD" id="cd08278">
    <property type="entry name" value="benzyl_alcohol_DH"/>
    <property type="match status" value="1"/>
</dbReference>
<dbReference type="Proteomes" id="UP000315759">
    <property type="component" value="Unassembled WGS sequence"/>
</dbReference>
<dbReference type="PANTHER" id="PTHR43350">
    <property type="entry name" value="NAD-DEPENDENT ALCOHOL DEHYDROGENASE"/>
    <property type="match status" value="1"/>
</dbReference>
<dbReference type="SUPFAM" id="SSF50129">
    <property type="entry name" value="GroES-like"/>
    <property type="match status" value="1"/>
</dbReference>
<evidence type="ECO:0000313" key="9">
    <source>
        <dbReference type="EMBL" id="TQR88071.1"/>
    </source>
</evidence>
<comment type="similarity">
    <text evidence="2 6">Belongs to the zinc-containing alcohol dehydrogenase family.</text>
</comment>
<organism evidence="9 10">
    <name type="scientific">Mycolicibacterium hodleri</name>
    <dbReference type="NCBI Taxonomy" id="49897"/>
    <lineage>
        <taxon>Bacteria</taxon>
        <taxon>Bacillati</taxon>
        <taxon>Actinomycetota</taxon>
        <taxon>Actinomycetes</taxon>
        <taxon>Mycobacteriales</taxon>
        <taxon>Mycobacteriaceae</taxon>
        <taxon>Mycolicibacterium</taxon>
    </lineage>
</organism>
<dbReference type="Gene3D" id="3.90.180.10">
    <property type="entry name" value="Medium-chain alcohol dehydrogenases, catalytic domain"/>
    <property type="match status" value="1"/>
</dbReference>
<dbReference type="PANTHER" id="PTHR43350:SF21">
    <property type="entry name" value="S-NITROSOMYCOTHIOL REDUCTASE MSCR"/>
    <property type="match status" value="1"/>
</dbReference>
<evidence type="ECO:0000256" key="3">
    <source>
        <dbReference type="ARBA" id="ARBA00022723"/>
    </source>
</evidence>